<organism evidence="15">
    <name type="scientific">freshwater metagenome</name>
    <dbReference type="NCBI Taxonomy" id="449393"/>
    <lineage>
        <taxon>unclassified sequences</taxon>
        <taxon>metagenomes</taxon>
        <taxon>ecological metagenomes</taxon>
    </lineage>
</organism>
<feature type="transmembrane region" description="Helical" evidence="12">
    <location>
        <begin position="250"/>
        <end position="272"/>
    </location>
</feature>
<evidence type="ECO:0000313" key="15">
    <source>
        <dbReference type="EMBL" id="CAB5041381.1"/>
    </source>
</evidence>
<keyword evidence="5" id="KW-0633">Potassium transport</keyword>
<keyword evidence="8" id="KW-0630">Potassium</keyword>
<dbReference type="GO" id="GO:0015079">
    <property type="term" value="F:potassium ion transmembrane transporter activity"/>
    <property type="evidence" value="ECO:0007669"/>
    <property type="project" value="InterPro"/>
</dbReference>
<evidence type="ECO:0000256" key="9">
    <source>
        <dbReference type="ARBA" id="ARBA00022989"/>
    </source>
</evidence>
<keyword evidence="11 12" id="KW-0472">Membrane</keyword>
<sequence length="626" mass="67306">MSTPKATTPKALGLLTLGALGVVYGDIGTSPLYAFRETFEAQHLEVTQANVIGALSLVFWALVIIVSIKYLLYVLRADNKGEGGILALTSLVSPRRGSVIMGRLKWLVLLGLFGTALLYGDGVITPAISVLSAVEGLKVVQPGLSSYVLPIAVAILIGLFAVQKRGTHSVGKIFGPIMVTWFLVIGVMGFSKAIGTPEVLQAINPLFGARFLVSNGVAGFLSLGSIFLVVTGGEALYADLGHFGKKPIRLGWFLVALPCLMLNYFGQSALLIENPEAIESPFFLLGPEWARPFLVGLATCAAIIASQALISGAFSMTVQAVQLEYLPRLSVAHTSADAQGQVYVPLVNWMLMVGSISLVLAFKTSGQLAAAYGIAVTGTMGITTLLMAAFALKRWHWSRFKVLVVTLPLLLIDLAFFLANVAKIPEGGWFPIVVAAIIVTFMTTWSTGRRLLAERIHRGEISMEDFMRDLDPAVKRVAGTSVFLFRGEGAAPPALITNVKHNHVLHEKVILLSVVTSDLPYVPAEGRGSIRQIGHGVCQVTLNYGFMEEPDVDAGLLSFAGEELGLQEDSLTYFLGRETVISAPLKGMATWREHLFAIQMRTAAGAARFFRLPPERVVEVGSQVEI</sequence>
<dbReference type="PANTHER" id="PTHR30540">
    <property type="entry name" value="OSMOTIC STRESS POTASSIUM TRANSPORTER"/>
    <property type="match status" value="1"/>
</dbReference>
<keyword evidence="4" id="KW-1003">Cell membrane</keyword>
<dbReference type="InterPro" id="IPR053952">
    <property type="entry name" value="K_trans_C"/>
</dbReference>
<feature type="transmembrane region" description="Helical" evidence="12">
    <location>
        <begin position="144"/>
        <end position="162"/>
    </location>
</feature>
<keyword evidence="3" id="KW-0813">Transport</keyword>
<dbReference type="PANTHER" id="PTHR30540:SF79">
    <property type="entry name" value="LOW AFFINITY POTASSIUM TRANSPORT SYSTEM PROTEIN KUP"/>
    <property type="match status" value="1"/>
</dbReference>
<feature type="transmembrane region" description="Helical" evidence="12">
    <location>
        <begin position="292"/>
        <end position="321"/>
    </location>
</feature>
<feature type="domain" description="K+ potassium transporter C-terminal" evidence="14">
    <location>
        <begin position="479"/>
        <end position="626"/>
    </location>
</feature>
<proteinExistence type="inferred from homology"/>
<feature type="transmembrane region" description="Helical" evidence="12">
    <location>
        <begin position="174"/>
        <end position="195"/>
    </location>
</feature>
<dbReference type="InterPro" id="IPR003855">
    <property type="entry name" value="K+_transporter"/>
</dbReference>
<comment type="subcellular location">
    <subcellularLocation>
        <location evidence="1">Membrane</location>
        <topology evidence="1">Multi-pass membrane protein</topology>
    </subcellularLocation>
</comment>
<evidence type="ECO:0000256" key="11">
    <source>
        <dbReference type="ARBA" id="ARBA00023136"/>
    </source>
</evidence>
<dbReference type="Pfam" id="PF02705">
    <property type="entry name" value="K_trans"/>
    <property type="match status" value="1"/>
</dbReference>
<gene>
    <name evidence="15" type="ORF">UFOPK4173_01961</name>
</gene>
<dbReference type="GO" id="GO:0016020">
    <property type="term" value="C:membrane"/>
    <property type="evidence" value="ECO:0007669"/>
    <property type="project" value="UniProtKB-SubCell"/>
</dbReference>
<evidence type="ECO:0000256" key="7">
    <source>
        <dbReference type="ARBA" id="ARBA00022847"/>
    </source>
</evidence>
<dbReference type="InterPro" id="IPR023051">
    <property type="entry name" value="Kup"/>
</dbReference>
<feature type="transmembrane region" description="Helical" evidence="12">
    <location>
        <begin position="368"/>
        <end position="390"/>
    </location>
</feature>
<protein>
    <submittedName>
        <fullName evidence="15">Unannotated protein</fullName>
    </submittedName>
</protein>
<evidence type="ECO:0000256" key="4">
    <source>
        <dbReference type="ARBA" id="ARBA00022475"/>
    </source>
</evidence>
<feature type="transmembrane region" description="Helical" evidence="12">
    <location>
        <begin position="402"/>
        <end position="422"/>
    </location>
</feature>
<evidence type="ECO:0000256" key="12">
    <source>
        <dbReference type="SAM" id="Phobius"/>
    </source>
</evidence>
<evidence type="ECO:0000256" key="2">
    <source>
        <dbReference type="ARBA" id="ARBA00007019"/>
    </source>
</evidence>
<evidence type="ECO:0000256" key="1">
    <source>
        <dbReference type="ARBA" id="ARBA00004141"/>
    </source>
</evidence>
<feature type="transmembrane region" description="Helical" evidence="12">
    <location>
        <begin position="428"/>
        <end position="448"/>
    </location>
</feature>
<feature type="transmembrane region" description="Helical" evidence="12">
    <location>
        <begin position="104"/>
        <end position="124"/>
    </location>
</feature>
<feature type="transmembrane region" description="Helical" evidence="12">
    <location>
        <begin position="215"/>
        <end position="238"/>
    </location>
</feature>
<keyword evidence="6 12" id="KW-0812">Transmembrane</keyword>
<reference evidence="15" key="1">
    <citation type="submission" date="2020-05" db="EMBL/GenBank/DDBJ databases">
        <authorList>
            <person name="Chiriac C."/>
            <person name="Salcher M."/>
            <person name="Ghai R."/>
            <person name="Kavagutti S V."/>
        </authorList>
    </citation>
    <scope>NUCLEOTIDE SEQUENCE</scope>
</reference>
<feature type="transmembrane region" description="Helical" evidence="12">
    <location>
        <begin position="49"/>
        <end position="72"/>
    </location>
</feature>
<feature type="domain" description="K+ potassium transporter integral membrane" evidence="13">
    <location>
        <begin position="15"/>
        <end position="468"/>
    </location>
</feature>
<dbReference type="InterPro" id="IPR053951">
    <property type="entry name" value="K_trans_N"/>
</dbReference>
<keyword evidence="10" id="KW-0406">Ion transport</keyword>
<dbReference type="HAMAP" id="MF_01522">
    <property type="entry name" value="Kup"/>
    <property type="match status" value="1"/>
</dbReference>
<dbReference type="GO" id="GO:0015293">
    <property type="term" value="F:symporter activity"/>
    <property type="evidence" value="ECO:0007669"/>
    <property type="project" value="UniProtKB-KW"/>
</dbReference>
<dbReference type="EMBL" id="CAFBPW010000325">
    <property type="protein sequence ID" value="CAB5041381.1"/>
    <property type="molecule type" value="Genomic_DNA"/>
</dbReference>
<dbReference type="Pfam" id="PF22776">
    <property type="entry name" value="K_trans_C"/>
    <property type="match status" value="1"/>
</dbReference>
<evidence type="ECO:0000256" key="8">
    <source>
        <dbReference type="ARBA" id="ARBA00022958"/>
    </source>
</evidence>
<evidence type="ECO:0000259" key="14">
    <source>
        <dbReference type="Pfam" id="PF22776"/>
    </source>
</evidence>
<keyword evidence="9 12" id="KW-1133">Transmembrane helix</keyword>
<keyword evidence="7" id="KW-0769">Symport</keyword>
<accession>A0A6J7SK58</accession>
<evidence type="ECO:0000256" key="5">
    <source>
        <dbReference type="ARBA" id="ARBA00022538"/>
    </source>
</evidence>
<evidence type="ECO:0000256" key="3">
    <source>
        <dbReference type="ARBA" id="ARBA00022448"/>
    </source>
</evidence>
<evidence type="ECO:0000256" key="10">
    <source>
        <dbReference type="ARBA" id="ARBA00023065"/>
    </source>
</evidence>
<dbReference type="AlphaFoldDB" id="A0A6J7SK58"/>
<evidence type="ECO:0000256" key="6">
    <source>
        <dbReference type="ARBA" id="ARBA00022692"/>
    </source>
</evidence>
<comment type="similarity">
    <text evidence="2">Belongs to the HAK/KUP transporter (TC 2.A.72) family.</text>
</comment>
<name>A0A6J7SK58_9ZZZZ</name>
<feature type="transmembrane region" description="Helical" evidence="12">
    <location>
        <begin position="342"/>
        <end position="362"/>
    </location>
</feature>
<evidence type="ECO:0000259" key="13">
    <source>
        <dbReference type="Pfam" id="PF02705"/>
    </source>
</evidence>